<proteinExistence type="predicted"/>
<name>A0A1B8S8K8_9MYCO</name>
<reference evidence="1 2" key="1">
    <citation type="submission" date="2015-06" db="EMBL/GenBank/DDBJ databases">
        <title>Genome sequence of Mycobacterium kumamotonense strain Roo.</title>
        <authorList>
            <person name="Greninger A.L."/>
            <person name="Cunningham G."/>
            <person name="Miller S."/>
        </authorList>
    </citation>
    <scope>NUCLEOTIDE SEQUENCE [LARGE SCALE GENOMIC DNA]</scope>
    <source>
        <strain evidence="1 2">Roo</strain>
    </source>
</reference>
<comment type="caution">
    <text evidence="1">The sequence shown here is derived from an EMBL/GenBank/DDBJ whole genome shotgun (WGS) entry which is preliminary data.</text>
</comment>
<gene>
    <name evidence="1" type="ORF">ACT18_25105</name>
</gene>
<dbReference type="AlphaFoldDB" id="A0A1B8S8K8"/>
<organism evidence="1 2">
    <name type="scientific">Mycolicibacter kumamotonensis</name>
    <dbReference type="NCBI Taxonomy" id="354243"/>
    <lineage>
        <taxon>Bacteria</taxon>
        <taxon>Bacillati</taxon>
        <taxon>Actinomycetota</taxon>
        <taxon>Actinomycetes</taxon>
        <taxon>Mycobacteriales</taxon>
        <taxon>Mycobacteriaceae</taxon>
        <taxon>Mycolicibacter</taxon>
    </lineage>
</organism>
<dbReference type="EMBL" id="LFOE01000205">
    <property type="protein sequence ID" value="OBY29067.1"/>
    <property type="molecule type" value="Genomic_DNA"/>
</dbReference>
<feature type="non-terminal residue" evidence="1">
    <location>
        <position position="1"/>
    </location>
</feature>
<evidence type="ECO:0000313" key="1">
    <source>
        <dbReference type="EMBL" id="OBY29067.1"/>
    </source>
</evidence>
<keyword evidence="2" id="KW-1185">Reference proteome</keyword>
<evidence type="ECO:0000313" key="2">
    <source>
        <dbReference type="Proteomes" id="UP000092668"/>
    </source>
</evidence>
<dbReference type="Proteomes" id="UP000092668">
    <property type="component" value="Unassembled WGS sequence"/>
</dbReference>
<accession>A0A1B8S8K8</accession>
<sequence>ENAFSQVGLAQPRSLPTAPGYPCLLASDAFTHLSHLLTLDWESQYLSRRNVDDYSPSKASCRELESTDSVIKHTLMV</sequence>
<protein>
    <submittedName>
        <fullName evidence="1">Uncharacterized protein</fullName>
    </submittedName>
</protein>